<reference evidence="4" key="1">
    <citation type="submission" date="2018-09" db="EMBL/GenBank/DDBJ databases">
        <authorList>
            <person name="Zhu H."/>
        </authorList>
    </citation>
    <scope>NUCLEOTIDE SEQUENCE [LARGE SCALE GENOMIC DNA]</scope>
    <source>
        <strain evidence="4">K1W22B-1</strain>
    </source>
</reference>
<dbReference type="OrthoDB" id="3218604at2"/>
<dbReference type="AlphaFoldDB" id="A0A3A5H6T2"/>
<name>A0A3A5H6T2_9ACTN</name>
<evidence type="ECO:0000256" key="2">
    <source>
        <dbReference type="SAM" id="Phobius"/>
    </source>
</evidence>
<feature type="compositionally biased region" description="Basic and acidic residues" evidence="1">
    <location>
        <begin position="242"/>
        <end position="253"/>
    </location>
</feature>
<keyword evidence="2" id="KW-0812">Transmembrane</keyword>
<keyword evidence="2" id="KW-0472">Membrane</keyword>
<dbReference type="Proteomes" id="UP000276542">
    <property type="component" value="Unassembled WGS sequence"/>
</dbReference>
<gene>
    <name evidence="3" type="ORF">D4739_09280</name>
</gene>
<feature type="transmembrane region" description="Helical" evidence="2">
    <location>
        <begin position="87"/>
        <end position="107"/>
    </location>
</feature>
<feature type="compositionally biased region" description="Low complexity" evidence="1">
    <location>
        <begin position="1"/>
        <end position="12"/>
    </location>
</feature>
<feature type="compositionally biased region" description="Low complexity" evidence="1">
    <location>
        <begin position="44"/>
        <end position="70"/>
    </location>
</feature>
<protein>
    <submittedName>
        <fullName evidence="3">Uncharacterized protein</fullName>
    </submittedName>
</protein>
<dbReference type="RefSeq" id="WP_147384855.1">
    <property type="nucleotide sequence ID" value="NZ_QYRP01000002.1"/>
</dbReference>
<sequence>MSSSRSVDRFSSTMRVLARRETAESRVVVTPARAGAAPVVTTKAQSSPGQSSATPASSPGPSRRPSAAQIRARRAAAKKAAQRRRRVLGTIVTLNVIVAAVAAFGVIGWVWQAAPATLLVAWLVTCRLMVRSEQAQATWAPVRIKMPTSLAETAAETESVAGAVPADIAVERNDQGFDEVGSDADTSTIPAIREPLWDPVPTTLPTYVSKPAATRRTVRTIDLGAPGTWTSGRTEESSAIAREADQAERDAKVSARQRREQRRTGS</sequence>
<keyword evidence="2" id="KW-1133">Transmembrane helix</keyword>
<feature type="compositionally biased region" description="Basic residues" evidence="1">
    <location>
        <begin position="255"/>
        <end position="266"/>
    </location>
</feature>
<feature type="region of interest" description="Disordered" evidence="1">
    <location>
        <begin position="223"/>
        <end position="266"/>
    </location>
</feature>
<feature type="region of interest" description="Disordered" evidence="1">
    <location>
        <begin position="1"/>
        <end position="75"/>
    </location>
</feature>
<dbReference type="EMBL" id="QYRP01000002">
    <property type="protein sequence ID" value="RJS46386.1"/>
    <property type="molecule type" value="Genomic_DNA"/>
</dbReference>
<proteinExistence type="predicted"/>
<accession>A0A3A5H6T2</accession>
<keyword evidence="4" id="KW-1185">Reference proteome</keyword>
<evidence type="ECO:0000256" key="1">
    <source>
        <dbReference type="SAM" id="MobiDB-lite"/>
    </source>
</evidence>
<organism evidence="3 4">
    <name type="scientific">Nocardioides cavernaquae</name>
    <dbReference type="NCBI Taxonomy" id="2321396"/>
    <lineage>
        <taxon>Bacteria</taxon>
        <taxon>Bacillati</taxon>
        <taxon>Actinomycetota</taxon>
        <taxon>Actinomycetes</taxon>
        <taxon>Propionibacteriales</taxon>
        <taxon>Nocardioidaceae</taxon>
        <taxon>Nocardioides</taxon>
    </lineage>
</organism>
<evidence type="ECO:0000313" key="3">
    <source>
        <dbReference type="EMBL" id="RJS46386.1"/>
    </source>
</evidence>
<comment type="caution">
    <text evidence="3">The sequence shown here is derived from an EMBL/GenBank/DDBJ whole genome shotgun (WGS) entry which is preliminary data.</text>
</comment>
<evidence type="ECO:0000313" key="4">
    <source>
        <dbReference type="Proteomes" id="UP000276542"/>
    </source>
</evidence>